<evidence type="ECO:0000313" key="3">
    <source>
        <dbReference type="Proteomes" id="UP000051836"/>
    </source>
</evidence>
<accession>A0A0Q3MB54</accession>
<evidence type="ECO:0000256" key="1">
    <source>
        <dbReference type="SAM" id="MobiDB-lite"/>
    </source>
</evidence>
<protein>
    <submittedName>
        <fullName evidence="2">Uncharacterized protein</fullName>
    </submittedName>
</protein>
<dbReference type="EMBL" id="LMAW01002561">
    <property type="protein sequence ID" value="KQK79895.1"/>
    <property type="molecule type" value="Genomic_DNA"/>
</dbReference>
<reference evidence="2 3" key="1">
    <citation type="submission" date="2015-10" db="EMBL/GenBank/DDBJ databases">
        <authorList>
            <person name="Gilbert D.G."/>
        </authorList>
    </citation>
    <scope>NUCLEOTIDE SEQUENCE [LARGE SCALE GENOMIC DNA]</scope>
    <source>
        <strain evidence="2">FVVF132</strain>
    </source>
</reference>
<dbReference type="AlphaFoldDB" id="A0A0Q3MB54"/>
<feature type="region of interest" description="Disordered" evidence="1">
    <location>
        <begin position="1"/>
        <end position="63"/>
    </location>
</feature>
<proteinExistence type="predicted"/>
<name>A0A0Q3MB54_AMAAE</name>
<sequence length="75" mass="7988">MTKERSPAAEPSPAAKPSPAAAKSIPQQLPAEPREPEPQEDAGDHAALPSKAEEEDLDSDKEQLVVHVINLVVVE</sequence>
<feature type="compositionally biased region" description="Low complexity" evidence="1">
    <location>
        <begin position="8"/>
        <end position="24"/>
    </location>
</feature>
<comment type="caution">
    <text evidence="2">The sequence shown here is derived from an EMBL/GenBank/DDBJ whole genome shotgun (WGS) entry which is preliminary data.</text>
</comment>
<organism evidence="2 3">
    <name type="scientific">Amazona aestiva</name>
    <name type="common">Blue-fronted Amazon parrot</name>
    <dbReference type="NCBI Taxonomy" id="12930"/>
    <lineage>
        <taxon>Eukaryota</taxon>
        <taxon>Metazoa</taxon>
        <taxon>Chordata</taxon>
        <taxon>Craniata</taxon>
        <taxon>Vertebrata</taxon>
        <taxon>Euteleostomi</taxon>
        <taxon>Archelosauria</taxon>
        <taxon>Archosauria</taxon>
        <taxon>Dinosauria</taxon>
        <taxon>Saurischia</taxon>
        <taxon>Theropoda</taxon>
        <taxon>Coelurosauria</taxon>
        <taxon>Aves</taxon>
        <taxon>Neognathae</taxon>
        <taxon>Neoaves</taxon>
        <taxon>Telluraves</taxon>
        <taxon>Australaves</taxon>
        <taxon>Psittaciformes</taxon>
        <taxon>Psittacidae</taxon>
        <taxon>Amazona</taxon>
    </lineage>
</organism>
<keyword evidence="3" id="KW-1185">Reference proteome</keyword>
<dbReference type="Proteomes" id="UP000051836">
    <property type="component" value="Unassembled WGS sequence"/>
</dbReference>
<gene>
    <name evidence="2" type="ORF">AAES_99801</name>
</gene>
<evidence type="ECO:0000313" key="2">
    <source>
        <dbReference type="EMBL" id="KQK79895.1"/>
    </source>
</evidence>